<accession>A0ABR3ADI3</accession>
<evidence type="ECO:0000313" key="3">
    <source>
        <dbReference type="Proteomes" id="UP001437256"/>
    </source>
</evidence>
<reference evidence="2 3" key="1">
    <citation type="submission" date="2024-05" db="EMBL/GenBank/DDBJ databases">
        <title>A draft genome resource for the thread blight pathogen Marasmius tenuissimus strain MS-2.</title>
        <authorList>
            <person name="Yulfo-Soto G.E."/>
            <person name="Baruah I.K."/>
            <person name="Amoako-Attah I."/>
            <person name="Bukari Y."/>
            <person name="Meinhardt L.W."/>
            <person name="Bailey B.A."/>
            <person name="Cohen S.P."/>
        </authorList>
    </citation>
    <scope>NUCLEOTIDE SEQUENCE [LARGE SCALE GENOMIC DNA]</scope>
    <source>
        <strain evidence="2 3">MS-2</strain>
    </source>
</reference>
<gene>
    <name evidence="2" type="ORF">AAF712_001261</name>
</gene>
<feature type="region of interest" description="Disordered" evidence="1">
    <location>
        <begin position="1"/>
        <end position="32"/>
    </location>
</feature>
<proteinExistence type="predicted"/>
<keyword evidence="3" id="KW-1185">Reference proteome</keyword>
<name>A0ABR3ADI3_9AGAR</name>
<sequence length="288" mass="31838">MNNFNRGGAAVDPNSEGVGAGAEDKGPGGVWGLLTPKRTKELIGREHNVAQREAEVARREAEILAGAPGGVISTPSVPVCPPCMAATTIETIAGPIQTVIKEIVKEDSLAPPGWASPRVDEILDRELKVAEREREISKREESINRREHDAARRESWIMEQLIALGNDNPQTVEEEHIYEAPVPKRKAKYKELPPLVISKTQIETHVETVTATQTIQVPPPNSIRQVATPAPSPVDPHYSTAIPKTTAVEIIHEEIDDYEEEEEEEIEERVVYNRGPRRPPARWFGGGW</sequence>
<organism evidence="2 3">
    <name type="scientific">Marasmius tenuissimus</name>
    <dbReference type="NCBI Taxonomy" id="585030"/>
    <lineage>
        <taxon>Eukaryota</taxon>
        <taxon>Fungi</taxon>
        <taxon>Dikarya</taxon>
        <taxon>Basidiomycota</taxon>
        <taxon>Agaricomycotina</taxon>
        <taxon>Agaricomycetes</taxon>
        <taxon>Agaricomycetidae</taxon>
        <taxon>Agaricales</taxon>
        <taxon>Marasmiineae</taxon>
        <taxon>Marasmiaceae</taxon>
        <taxon>Marasmius</taxon>
    </lineage>
</organism>
<dbReference type="EMBL" id="JBBXMP010000003">
    <property type="protein sequence ID" value="KAL0071404.1"/>
    <property type="molecule type" value="Genomic_DNA"/>
</dbReference>
<evidence type="ECO:0000256" key="1">
    <source>
        <dbReference type="SAM" id="MobiDB-lite"/>
    </source>
</evidence>
<dbReference type="Proteomes" id="UP001437256">
    <property type="component" value="Unassembled WGS sequence"/>
</dbReference>
<evidence type="ECO:0000313" key="2">
    <source>
        <dbReference type="EMBL" id="KAL0071404.1"/>
    </source>
</evidence>
<protein>
    <submittedName>
        <fullName evidence="2">Uncharacterized protein</fullName>
    </submittedName>
</protein>
<comment type="caution">
    <text evidence="2">The sequence shown here is derived from an EMBL/GenBank/DDBJ whole genome shotgun (WGS) entry which is preliminary data.</text>
</comment>